<evidence type="ECO:0000313" key="2">
    <source>
        <dbReference type="Proteomes" id="UP001177003"/>
    </source>
</evidence>
<keyword evidence="2" id="KW-1185">Reference proteome</keyword>
<sequence>MMEGGSSGKKKRAAKRQDHDFAQLIFSWSLDDILNDNLYENQVDKLPLTFQYEEHYFRSFMYPLLEETRTELASSMKMMYKTPFSEISSFKKAKGKEKMIVWAVHVNPGFNKWRTLDSWQKVSCGNRSITLRSRNNKFMTRKFVSSSFMAEALMICNACHKRAS</sequence>
<gene>
    <name evidence="1" type="ORF">LSALG_LOCUS25870</name>
</gene>
<organism evidence="1 2">
    <name type="scientific">Lactuca saligna</name>
    <name type="common">Willowleaf lettuce</name>
    <dbReference type="NCBI Taxonomy" id="75948"/>
    <lineage>
        <taxon>Eukaryota</taxon>
        <taxon>Viridiplantae</taxon>
        <taxon>Streptophyta</taxon>
        <taxon>Embryophyta</taxon>
        <taxon>Tracheophyta</taxon>
        <taxon>Spermatophyta</taxon>
        <taxon>Magnoliopsida</taxon>
        <taxon>eudicotyledons</taxon>
        <taxon>Gunneridae</taxon>
        <taxon>Pentapetalae</taxon>
        <taxon>asterids</taxon>
        <taxon>campanulids</taxon>
        <taxon>Asterales</taxon>
        <taxon>Asteraceae</taxon>
        <taxon>Cichorioideae</taxon>
        <taxon>Cichorieae</taxon>
        <taxon>Lactucinae</taxon>
        <taxon>Lactuca</taxon>
    </lineage>
</organism>
<proteinExistence type="predicted"/>
<dbReference type="AlphaFoldDB" id="A0AA36E8S9"/>
<reference evidence="1" key="1">
    <citation type="submission" date="2023-04" db="EMBL/GenBank/DDBJ databases">
        <authorList>
            <person name="Vijverberg K."/>
            <person name="Xiong W."/>
            <person name="Schranz E."/>
        </authorList>
    </citation>
    <scope>NUCLEOTIDE SEQUENCE</scope>
</reference>
<dbReference type="Proteomes" id="UP001177003">
    <property type="component" value="Chromosome 5"/>
</dbReference>
<evidence type="ECO:0000313" key="1">
    <source>
        <dbReference type="EMBL" id="CAI9286452.1"/>
    </source>
</evidence>
<name>A0AA36E8S9_LACSI</name>
<dbReference type="EMBL" id="OX465081">
    <property type="protein sequence ID" value="CAI9286452.1"/>
    <property type="molecule type" value="Genomic_DNA"/>
</dbReference>
<accession>A0AA36E8S9</accession>
<protein>
    <submittedName>
        <fullName evidence="1">Uncharacterized protein</fullName>
    </submittedName>
</protein>